<dbReference type="EMBL" id="JAWLNX010000016">
    <property type="protein sequence ID" value="MEB3370070.1"/>
    <property type="molecule type" value="Genomic_DNA"/>
</dbReference>
<feature type="region of interest" description="Disordered" evidence="1">
    <location>
        <begin position="1"/>
        <end position="29"/>
    </location>
</feature>
<accession>A0ABU6AEX2</accession>
<dbReference type="PROSITE" id="PS50887">
    <property type="entry name" value="GGDEF"/>
    <property type="match status" value="1"/>
</dbReference>
<evidence type="ECO:0000313" key="3">
    <source>
        <dbReference type="EMBL" id="MEB3370070.1"/>
    </source>
</evidence>
<keyword evidence="4" id="KW-1185">Reference proteome</keyword>
<reference evidence="3 4" key="1">
    <citation type="submission" date="2023-10" db="EMBL/GenBank/DDBJ databases">
        <title>Saccharopolyspora sp. nov., isolated from mangrove soil.</title>
        <authorList>
            <person name="Lu Y."/>
            <person name="Liu W."/>
        </authorList>
    </citation>
    <scope>NUCLEOTIDE SEQUENCE [LARGE SCALE GENOMIC DNA]</scope>
    <source>
        <strain evidence="3 4">S2-29</strain>
    </source>
</reference>
<evidence type="ECO:0000313" key="4">
    <source>
        <dbReference type="Proteomes" id="UP001327093"/>
    </source>
</evidence>
<dbReference type="InterPro" id="IPR000160">
    <property type="entry name" value="GGDEF_dom"/>
</dbReference>
<organism evidence="3 4">
    <name type="scientific">Saccharopolyspora mangrovi</name>
    <dbReference type="NCBI Taxonomy" id="3082379"/>
    <lineage>
        <taxon>Bacteria</taxon>
        <taxon>Bacillati</taxon>
        <taxon>Actinomycetota</taxon>
        <taxon>Actinomycetes</taxon>
        <taxon>Pseudonocardiales</taxon>
        <taxon>Pseudonocardiaceae</taxon>
        <taxon>Saccharopolyspora</taxon>
    </lineage>
</organism>
<dbReference type="RefSeq" id="WP_324267555.1">
    <property type="nucleotide sequence ID" value="NZ_JAWLNX010000016.1"/>
</dbReference>
<comment type="caution">
    <text evidence="3">The sequence shown here is derived from an EMBL/GenBank/DDBJ whole genome shotgun (WGS) entry which is preliminary data.</text>
</comment>
<dbReference type="InterPro" id="IPR029787">
    <property type="entry name" value="Nucleotide_cyclase"/>
</dbReference>
<feature type="compositionally biased region" description="Basic residues" evidence="1">
    <location>
        <begin position="10"/>
        <end position="20"/>
    </location>
</feature>
<sequence>MVGEEAARSRQYRRTGRPTGRRGSGSRSGELAVLLIDLEELKTVNDRYGHDAGAGGRAPG</sequence>
<name>A0ABU6AEX2_9PSEU</name>
<dbReference type="Gene3D" id="3.30.70.270">
    <property type="match status" value="1"/>
</dbReference>
<evidence type="ECO:0000256" key="1">
    <source>
        <dbReference type="SAM" id="MobiDB-lite"/>
    </source>
</evidence>
<protein>
    <submittedName>
        <fullName evidence="3">Diguanylate cyclase</fullName>
        <ecNumber evidence="3">2.7.7.65</ecNumber>
    </submittedName>
</protein>
<dbReference type="InterPro" id="IPR043128">
    <property type="entry name" value="Rev_trsase/Diguanyl_cyclase"/>
</dbReference>
<gene>
    <name evidence="3" type="ORF">R4I43_21915</name>
</gene>
<dbReference type="GO" id="GO:0052621">
    <property type="term" value="F:diguanylate cyclase activity"/>
    <property type="evidence" value="ECO:0007669"/>
    <property type="project" value="UniProtKB-EC"/>
</dbReference>
<keyword evidence="3" id="KW-0808">Transferase</keyword>
<dbReference type="Proteomes" id="UP001327093">
    <property type="component" value="Unassembled WGS sequence"/>
</dbReference>
<dbReference type="Pfam" id="PF00990">
    <property type="entry name" value="GGDEF"/>
    <property type="match status" value="1"/>
</dbReference>
<dbReference type="SUPFAM" id="SSF55073">
    <property type="entry name" value="Nucleotide cyclase"/>
    <property type="match status" value="1"/>
</dbReference>
<proteinExistence type="predicted"/>
<feature type="domain" description="GGDEF" evidence="2">
    <location>
        <begin position="29"/>
        <end position="60"/>
    </location>
</feature>
<keyword evidence="3" id="KW-0548">Nucleotidyltransferase</keyword>
<evidence type="ECO:0000259" key="2">
    <source>
        <dbReference type="PROSITE" id="PS50887"/>
    </source>
</evidence>
<dbReference type="EC" id="2.7.7.65" evidence="3"/>